<gene>
    <name evidence="6" type="ORF">SAMN05421770_102585</name>
</gene>
<evidence type="ECO:0000256" key="2">
    <source>
        <dbReference type="ARBA" id="ARBA00034247"/>
    </source>
</evidence>
<keyword evidence="7" id="KW-1185">Reference proteome</keyword>
<feature type="transmembrane region" description="Helical" evidence="4">
    <location>
        <begin position="6"/>
        <end position="24"/>
    </location>
</feature>
<dbReference type="PANTHER" id="PTHR45138">
    <property type="entry name" value="REGULATORY COMPONENTS OF SENSORY TRANSDUCTION SYSTEM"/>
    <property type="match status" value="1"/>
</dbReference>
<dbReference type="InterPro" id="IPR043128">
    <property type="entry name" value="Rev_trsase/Diguanyl_cyclase"/>
</dbReference>
<dbReference type="AlphaFoldDB" id="A0A239HVN8"/>
<evidence type="ECO:0000259" key="5">
    <source>
        <dbReference type="PROSITE" id="PS50887"/>
    </source>
</evidence>
<evidence type="ECO:0000256" key="1">
    <source>
        <dbReference type="ARBA" id="ARBA00012528"/>
    </source>
</evidence>
<dbReference type="Pfam" id="PF00990">
    <property type="entry name" value="GGDEF"/>
    <property type="match status" value="1"/>
</dbReference>
<keyword evidence="4" id="KW-0472">Membrane</keyword>
<evidence type="ECO:0000313" key="7">
    <source>
        <dbReference type="Proteomes" id="UP000198356"/>
    </source>
</evidence>
<feature type="domain" description="GGDEF" evidence="5">
    <location>
        <begin position="250"/>
        <end position="383"/>
    </location>
</feature>
<dbReference type="RefSeq" id="WP_089408057.1">
    <property type="nucleotide sequence ID" value="NZ_FZOU01000002.1"/>
</dbReference>
<dbReference type="InterPro" id="IPR000160">
    <property type="entry name" value="GGDEF_dom"/>
</dbReference>
<evidence type="ECO:0000313" key="6">
    <source>
        <dbReference type="EMBL" id="SNS85301.1"/>
    </source>
</evidence>
<dbReference type="OrthoDB" id="115048at2"/>
<feature type="transmembrane region" description="Helical" evidence="4">
    <location>
        <begin position="150"/>
        <end position="168"/>
    </location>
</feature>
<dbReference type="SUPFAM" id="SSF55073">
    <property type="entry name" value="Nucleotide cyclase"/>
    <property type="match status" value="1"/>
</dbReference>
<evidence type="ECO:0000256" key="4">
    <source>
        <dbReference type="SAM" id="Phobius"/>
    </source>
</evidence>
<name>A0A239HVN8_9BACT</name>
<feature type="region of interest" description="Disordered" evidence="3">
    <location>
        <begin position="380"/>
        <end position="422"/>
    </location>
</feature>
<dbReference type="NCBIfam" id="TIGR00254">
    <property type="entry name" value="GGDEF"/>
    <property type="match status" value="1"/>
</dbReference>
<dbReference type="PANTHER" id="PTHR45138:SF9">
    <property type="entry name" value="DIGUANYLATE CYCLASE DGCM-RELATED"/>
    <property type="match status" value="1"/>
</dbReference>
<accession>A0A239HVN8</accession>
<proteinExistence type="predicted"/>
<dbReference type="CDD" id="cd01949">
    <property type="entry name" value="GGDEF"/>
    <property type="match status" value="1"/>
</dbReference>
<feature type="transmembrane region" description="Helical" evidence="4">
    <location>
        <begin position="116"/>
        <end position="138"/>
    </location>
</feature>
<dbReference type="InterPro" id="IPR050469">
    <property type="entry name" value="Diguanylate_Cyclase"/>
</dbReference>
<dbReference type="PROSITE" id="PS50887">
    <property type="entry name" value="GGDEF"/>
    <property type="match status" value="1"/>
</dbReference>
<feature type="transmembrane region" description="Helical" evidence="4">
    <location>
        <begin position="93"/>
        <end position="110"/>
    </location>
</feature>
<feature type="transmembrane region" description="Helical" evidence="4">
    <location>
        <begin position="36"/>
        <end position="53"/>
    </location>
</feature>
<dbReference type="EMBL" id="FZOU01000002">
    <property type="protein sequence ID" value="SNS85301.1"/>
    <property type="molecule type" value="Genomic_DNA"/>
</dbReference>
<evidence type="ECO:0000256" key="3">
    <source>
        <dbReference type="SAM" id="MobiDB-lite"/>
    </source>
</evidence>
<dbReference type="GO" id="GO:0052621">
    <property type="term" value="F:diguanylate cyclase activity"/>
    <property type="evidence" value="ECO:0007669"/>
    <property type="project" value="UniProtKB-EC"/>
</dbReference>
<organism evidence="6 7">
    <name type="scientific">Granulicella rosea</name>
    <dbReference type="NCBI Taxonomy" id="474952"/>
    <lineage>
        <taxon>Bacteria</taxon>
        <taxon>Pseudomonadati</taxon>
        <taxon>Acidobacteriota</taxon>
        <taxon>Terriglobia</taxon>
        <taxon>Terriglobales</taxon>
        <taxon>Acidobacteriaceae</taxon>
        <taxon>Granulicella</taxon>
    </lineage>
</organism>
<dbReference type="FunFam" id="3.30.70.270:FF:000001">
    <property type="entry name" value="Diguanylate cyclase domain protein"/>
    <property type="match status" value="1"/>
</dbReference>
<dbReference type="SMART" id="SM00267">
    <property type="entry name" value="GGDEF"/>
    <property type="match status" value="1"/>
</dbReference>
<keyword evidence="4" id="KW-0812">Transmembrane</keyword>
<dbReference type="InterPro" id="IPR029787">
    <property type="entry name" value="Nucleotide_cyclase"/>
</dbReference>
<dbReference type="EC" id="2.7.7.65" evidence="1"/>
<feature type="transmembrane region" description="Helical" evidence="4">
    <location>
        <begin position="59"/>
        <end position="81"/>
    </location>
</feature>
<dbReference type="Gene3D" id="3.30.70.270">
    <property type="match status" value="1"/>
</dbReference>
<sequence>MDIRTIYELTACVLLGVIGYLLLIQFSTPGLKGIRWFIVGYISAASGLELIALRNHLRHPIFILFSNTLLLFANLFIYWGVADLIGVKRHFKTILYVTSAPLLLISYFIFLHEQMASRVLVYSIANVIQFTLLILLVLRSGPARTRMPRVGLAIISLLWIVVHCVRAMQAIHNHPLSILDEGQSLNSFLLLVPVMTAVMTCMAFLWLAMAQLQSELEQQSHTDVLTGLLNRRALTKHAEREIAYATRIGTPLALLICDLDHFKSVNDRFGHDAGDVALSTAATCIVEALRTNDIVARLGGEEFVLLLPNTTEAGALLVAERTRLRLAALEIRYRSYSFTLTASFGVTTLQPGDRDLEDIIHRADKALYLAKDTGRNRTIVGEHSENGEHQPAPHPSHPGPGERRAALPDNPAGLQTPDPLHS</sequence>
<feature type="transmembrane region" description="Helical" evidence="4">
    <location>
        <begin position="188"/>
        <end position="209"/>
    </location>
</feature>
<comment type="catalytic activity">
    <reaction evidence="2">
        <text>2 GTP = 3',3'-c-di-GMP + 2 diphosphate</text>
        <dbReference type="Rhea" id="RHEA:24898"/>
        <dbReference type="ChEBI" id="CHEBI:33019"/>
        <dbReference type="ChEBI" id="CHEBI:37565"/>
        <dbReference type="ChEBI" id="CHEBI:58805"/>
        <dbReference type="EC" id="2.7.7.65"/>
    </reaction>
</comment>
<protein>
    <recommendedName>
        <fullName evidence="1">diguanylate cyclase</fullName>
        <ecNumber evidence="1">2.7.7.65</ecNumber>
    </recommendedName>
</protein>
<keyword evidence="4" id="KW-1133">Transmembrane helix</keyword>
<reference evidence="6 7" key="1">
    <citation type="submission" date="2017-06" db="EMBL/GenBank/DDBJ databases">
        <authorList>
            <person name="Kim H.J."/>
            <person name="Triplett B.A."/>
        </authorList>
    </citation>
    <scope>NUCLEOTIDE SEQUENCE [LARGE SCALE GENOMIC DNA]</scope>
    <source>
        <strain evidence="6 7">DSM 18704</strain>
    </source>
</reference>
<dbReference type="Proteomes" id="UP000198356">
    <property type="component" value="Unassembled WGS sequence"/>
</dbReference>